<feature type="region of interest" description="Disordered" evidence="7">
    <location>
        <begin position="363"/>
        <end position="384"/>
    </location>
</feature>
<dbReference type="Proteomes" id="UP000193560">
    <property type="component" value="Unassembled WGS sequence"/>
</dbReference>
<evidence type="ECO:0000256" key="6">
    <source>
        <dbReference type="RuleBase" id="RU362006"/>
    </source>
</evidence>
<comment type="similarity">
    <text evidence="2 6">Belongs to the DP1 family.</text>
</comment>
<dbReference type="AlphaFoldDB" id="A0A1X2IHU1"/>
<keyword evidence="9" id="KW-1185">Reference proteome</keyword>
<dbReference type="EMBL" id="MCGE01000010">
    <property type="protein sequence ID" value="ORZ16898.1"/>
    <property type="molecule type" value="Genomic_DNA"/>
</dbReference>
<feature type="compositionally biased region" description="Basic and acidic residues" evidence="7">
    <location>
        <begin position="248"/>
        <end position="260"/>
    </location>
</feature>
<evidence type="ECO:0000256" key="2">
    <source>
        <dbReference type="ARBA" id="ARBA00008573"/>
    </source>
</evidence>
<evidence type="ECO:0000256" key="7">
    <source>
        <dbReference type="SAM" id="MobiDB-lite"/>
    </source>
</evidence>
<comment type="caution">
    <text evidence="6">Lacks conserved residue(s) required for the propagation of feature annotation.</text>
</comment>
<evidence type="ECO:0000313" key="9">
    <source>
        <dbReference type="Proteomes" id="UP000193560"/>
    </source>
</evidence>
<proteinExistence type="inferred from homology"/>
<evidence type="ECO:0000256" key="1">
    <source>
        <dbReference type="ARBA" id="ARBA00004141"/>
    </source>
</evidence>
<comment type="subcellular location">
    <subcellularLocation>
        <location evidence="1 6">Membrane</location>
        <topology evidence="1 6">Multi-pass membrane protein</topology>
    </subcellularLocation>
</comment>
<dbReference type="PANTHER" id="PTHR12300">
    <property type="entry name" value="HVA22-LIKE PROTEINS"/>
    <property type="match status" value="1"/>
</dbReference>
<feature type="compositionally biased region" description="Polar residues" evidence="7">
    <location>
        <begin position="372"/>
        <end position="384"/>
    </location>
</feature>
<evidence type="ECO:0000256" key="4">
    <source>
        <dbReference type="ARBA" id="ARBA00022989"/>
    </source>
</evidence>
<name>A0A1X2IHU1_9FUNG</name>
<feature type="compositionally biased region" description="Basic and acidic residues" evidence="7">
    <location>
        <begin position="230"/>
        <end position="239"/>
    </location>
</feature>
<accession>A0A1X2IHU1</accession>
<feature type="region of interest" description="Disordered" evidence="7">
    <location>
        <begin position="314"/>
        <end position="341"/>
    </location>
</feature>
<organism evidence="8 9">
    <name type="scientific">Absidia repens</name>
    <dbReference type="NCBI Taxonomy" id="90262"/>
    <lineage>
        <taxon>Eukaryota</taxon>
        <taxon>Fungi</taxon>
        <taxon>Fungi incertae sedis</taxon>
        <taxon>Mucoromycota</taxon>
        <taxon>Mucoromycotina</taxon>
        <taxon>Mucoromycetes</taxon>
        <taxon>Mucorales</taxon>
        <taxon>Cunninghamellaceae</taxon>
        <taxon>Absidia</taxon>
    </lineage>
</organism>
<keyword evidence="5 6" id="KW-0472">Membrane</keyword>
<dbReference type="GO" id="GO:0016020">
    <property type="term" value="C:membrane"/>
    <property type="evidence" value="ECO:0007669"/>
    <property type="project" value="UniProtKB-SubCell"/>
</dbReference>
<dbReference type="PANTHER" id="PTHR12300:SF161">
    <property type="entry name" value="RECEPTOR EXPRESSION-ENHANCING PROTEIN"/>
    <property type="match status" value="1"/>
</dbReference>
<feature type="compositionally biased region" description="Low complexity" evidence="7">
    <location>
        <begin position="7"/>
        <end position="17"/>
    </location>
</feature>
<protein>
    <recommendedName>
        <fullName evidence="6">Protein YOP1</fullName>
    </recommendedName>
</protein>
<keyword evidence="3 6" id="KW-0812">Transmembrane</keyword>
<dbReference type="OrthoDB" id="10009287at2759"/>
<evidence type="ECO:0000313" key="8">
    <source>
        <dbReference type="EMBL" id="ORZ16898.1"/>
    </source>
</evidence>
<gene>
    <name evidence="8" type="ORF">BCR42DRAFT_490855</name>
</gene>
<dbReference type="Pfam" id="PF03134">
    <property type="entry name" value="TB2_DP1_HVA22"/>
    <property type="match status" value="1"/>
</dbReference>
<comment type="caution">
    <text evidence="8">The sequence shown here is derived from an EMBL/GenBank/DDBJ whole genome shotgun (WGS) entry which is preliminary data.</text>
</comment>
<feature type="region of interest" description="Disordered" evidence="7">
    <location>
        <begin position="230"/>
        <end position="268"/>
    </location>
</feature>
<evidence type="ECO:0000256" key="3">
    <source>
        <dbReference type="ARBA" id="ARBA00022692"/>
    </source>
</evidence>
<dbReference type="InterPro" id="IPR004345">
    <property type="entry name" value="TB2_DP1_HVA22"/>
</dbReference>
<keyword evidence="4 6" id="KW-1133">Transmembrane helix</keyword>
<sequence>MSKRSKSPSISSLIPSDRSFRDDKNEHHHLERQRMFATSLAVERFTDKINRGSPINIRPVTLPICKASTKRIHSLESFYIQSRFFRFLLRKGLPPVLLFLGTTSSIAWLLRRFYSRHRYLALNSLGVLYPAWRCWHLVKKLDTLGEPLDQLKECKTWLAYWLLYGSLQVLDNWGTDIEQLFPNYYIYKLVILYWAQSPHSNGATILYQRVLQKPEDEEEEQHCEDEQKNMGYYDNDRMSSAETQQQQKENEQQQRQDFPPRKYQPLFNDNDEELTLTIGHTTTNDDEYFDNNESHQQKEIERIRSFRILDGYTPTLTNDEHHPSSYDSSCSSSSGNSRDVMGYILSDENNPLEVSDNHLYQQQDQQQQKQDFSTLASMETETAW</sequence>
<feature type="compositionally biased region" description="Low complexity" evidence="7">
    <location>
        <begin position="325"/>
        <end position="337"/>
    </location>
</feature>
<feature type="transmembrane region" description="Helical" evidence="6">
    <location>
        <begin position="92"/>
        <end position="110"/>
    </location>
</feature>
<evidence type="ECO:0000256" key="5">
    <source>
        <dbReference type="ARBA" id="ARBA00023136"/>
    </source>
</evidence>
<reference evidence="8 9" key="1">
    <citation type="submission" date="2016-07" db="EMBL/GenBank/DDBJ databases">
        <title>Pervasive Adenine N6-methylation of Active Genes in Fungi.</title>
        <authorList>
            <consortium name="DOE Joint Genome Institute"/>
            <person name="Mondo S.J."/>
            <person name="Dannebaum R.O."/>
            <person name="Kuo R.C."/>
            <person name="Labutti K."/>
            <person name="Haridas S."/>
            <person name="Kuo A."/>
            <person name="Salamov A."/>
            <person name="Ahrendt S.R."/>
            <person name="Lipzen A."/>
            <person name="Sullivan W."/>
            <person name="Andreopoulos W.B."/>
            <person name="Clum A."/>
            <person name="Lindquist E."/>
            <person name="Daum C."/>
            <person name="Ramamoorthy G.K."/>
            <person name="Gryganskyi A."/>
            <person name="Culley D."/>
            <person name="Magnuson J.K."/>
            <person name="James T.Y."/>
            <person name="O'Malley M.A."/>
            <person name="Stajich J.E."/>
            <person name="Spatafora J.W."/>
            <person name="Visel A."/>
            <person name="Grigoriev I.V."/>
        </authorList>
    </citation>
    <scope>NUCLEOTIDE SEQUENCE [LARGE SCALE GENOMIC DNA]</scope>
    <source>
        <strain evidence="8 9">NRRL 1336</strain>
    </source>
</reference>
<feature type="region of interest" description="Disordered" evidence="7">
    <location>
        <begin position="1"/>
        <end position="22"/>
    </location>
</feature>